<dbReference type="PROSITE" id="PS51257">
    <property type="entry name" value="PROKAR_LIPOPROTEIN"/>
    <property type="match status" value="1"/>
</dbReference>
<reference evidence="2 3" key="1">
    <citation type="submission" date="2018-12" db="EMBL/GenBank/DDBJ databases">
        <title>Streptomyces griseoviridis F1-27 complete genome.</title>
        <authorList>
            <person name="Mariita R.M."/>
            <person name="Sello J.K."/>
        </authorList>
    </citation>
    <scope>NUCLEOTIDE SEQUENCE [LARGE SCALE GENOMIC DNA]</scope>
    <source>
        <strain evidence="2 3">F1-27</strain>
    </source>
</reference>
<evidence type="ECO:0000256" key="1">
    <source>
        <dbReference type="SAM" id="SignalP"/>
    </source>
</evidence>
<feature type="chain" id="PRO_5039259348" evidence="1">
    <location>
        <begin position="19"/>
        <end position="81"/>
    </location>
</feature>
<dbReference type="EMBL" id="CP034687">
    <property type="protein sequence ID" value="AZS84623.1"/>
    <property type="molecule type" value="Genomic_DNA"/>
</dbReference>
<name>A0A3Q9KRQ9_STRGD</name>
<dbReference type="RefSeq" id="WP_127177523.1">
    <property type="nucleotide sequence ID" value="NZ_CP029078.1"/>
</dbReference>
<keyword evidence="1" id="KW-0732">Signal</keyword>
<dbReference type="Proteomes" id="UP000271291">
    <property type="component" value="Chromosome"/>
</dbReference>
<sequence>MLRHARLAAVLAALAAVAACGSGSPPAPGPPVSPVDLSLLTVGSRAVSARRLVITARVNGQAVGATTRSPAMAAPVTLDVP</sequence>
<organism evidence="2 3">
    <name type="scientific">Streptomyces griseoviridis</name>
    <dbReference type="NCBI Taxonomy" id="45398"/>
    <lineage>
        <taxon>Bacteria</taxon>
        <taxon>Bacillati</taxon>
        <taxon>Actinomycetota</taxon>
        <taxon>Actinomycetes</taxon>
        <taxon>Kitasatosporales</taxon>
        <taxon>Streptomycetaceae</taxon>
        <taxon>Streptomyces</taxon>
    </lineage>
</organism>
<feature type="signal peptide" evidence="1">
    <location>
        <begin position="1"/>
        <end position="18"/>
    </location>
</feature>
<proteinExistence type="predicted"/>
<dbReference type="AlphaFoldDB" id="A0A3Q9KRQ9"/>
<dbReference type="KEGG" id="sgd:ELQ87_10250"/>
<gene>
    <name evidence="2" type="ORF">ELQ87_10250</name>
</gene>
<evidence type="ECO:0000313" key="3">
    <source>
        <dbReference type="Proteomes" id="UP000271291"/>
    </source>
</evidence>
<protein>
    <submittedName>
        <fullName evidence="2">Uncharacterized protein</fullName>
    </submittedName>
</protein>
<accession>A0A3Q9KRQ9</accession>
<evidence type="ECO:0000313" key="2">
    <source>
        <dbReference type="EMBL" id="AZS84623.1"/>
    </source>
</evidence>